<sequence>MTSVRVLGELGGYRPSEEHLIDRFAAVLRVDVAALRQDVRTAVDHALLAVAIRRDDRKAVADGKRWLRIFQQAERSARQVSRLKADAVARSTVVRDGQAANLDLLETTIQQALDLSANLHAVQTQRAYARLLAGGGSDQDRLAAVFIERLARVWTRYSNRPAPGGASGPFVDFVAAAWTDAGFSEFKGRNGTPQPLVDAIGNRVVKFHRRHNRDQNNPALCPKPSRSSRASSRT</sequence>
<comment type="caution">
    <text evidence="2">The sequence shown here is derived from an EMBL/GenBank/DDBJ whole genome shotgun (WGS) entry which is preliminary data.</text>
</comment>
<evidence type="ECO:0000313" key="3">
    <source>
        <dbReference type="Proteomes" id="UP000673383"/>
    </source>
</evidence>
<proteinExistence type="predicted"/>
<dbReference type="RefSeq" id="WP_209945220.1">
    <property type="nucleotide sequence ID" value="NZ_JAFICZ010000001.1"/>
</dbReference>
<evidence type="ECO:0000313" key="2">
    <source>
        <dbReference type="EMBL" id="MBP1297462.1"/>
    </source>
</evidence>
<dbReference type="EMBL" id="JAFICZ010000001">
    <property type="protein sequence ID" value="MBP1297462.1"/>
    <property type="molecule type" value="Genomic_DNA"/>
</dbReference>
<reference evidence="2" key="1">
    <citation type="submission" date="2021-02" db="EMBL/GenBank/DDBJ databases">
        <title>Genomic Encyclopedia of Type Strains, Phase IV (KMG-V): Genome sequencing to study the core and pangenomes of soil and plant-associated prokaryotes.</title>
        <authorList>
            <person name="Whitman W."/>
        </authorList>
    </citation>
    <scope>NUCLEOTIDE SEQUENCE</scope>
    <source>
        <strain evidence="2">USDA 406</strain>
    </source>
</reference>
<accession>A0A8I1YDL1</accession>
<feature type="region of interest" description="Disordered" evidence="1">
    <location>
        <begin position="210"/>
        <end position="234"/>
    </location>
</feature>
<organism evidence="2 3">
    <name type="scientific">Bradyrhizobium elkanii</name>
    <dbReference type="NCBI Taxonomy" id="29448"/>
    <lineage>
        <taxon>Bacteria</taxon>
        <taxon>Pseudomonadati</taxon>
        <taxon>Pseudomonadota</taxon>
        <taxon>Alphaproteobacteria</taxon>
        <taxon>Hyphomicrobiales</taxon>
        <taxon>Nitrobacteraceae</taxon>
        <taxon>Bradyrhizobium</taxon>
    </lineage>
</organism>
<feature type="compositionally biased region" description="Low complexity" evidence="1">
    <location>
        <begin position="225"/>
        <end position="234"/>
    </location>
</feature>
<name>A0A8I1YDL1_BRAEL</name>
<dbReference type="Proteomes" id="UP000673383">
    <property type="component" value="Unassembled WGS sequence"/>
</dbReference>
<protein>
    <submittedName>
        <fullName evidence="2">Uncharacterized protein</fullName>
    </submittedName>
</protein>
<dbReference type="AlphaFoldDB" id="A0A8I1YDL1"/>
<evidence type="ECO:0000256" key="1">
    <source>
        <dbReference type="SAM" id="MobiDB-lite"/>
    </source>
</evidence>
<gene>
    <name evidence="2" type="ORF">JOH49_007215</name>
</gene>